<organism evidence="2 3">
    <name type="scientific">Streptomyces polyrhachis</name>
    <dbReference type="NCBI Taxonomy" id="1282885"/>
    <lineage>
        <taxon>Bacteria</taxon>
        <taxon>Bacillati</taxon>
        <taxon>Actinomycetota</taxon>
        <taxon>Actinomycetes</taxon>
        <taxon>Kitasatosporales</taxon>
        <taxon>Streptomycetaceae</taxon>
        <taxon>Streptomyces</taxon>
    </lineage>
</organism>
<evidence type="ECO:0000256" key="1">
    <source>
        <dbReference type="SAM" id="Phobius"/>
    </source>
</evidence>
<gene>
    <name evidence="2" type="ORF">ACFQLX_17885</name>
</gene>
<keyword evidence="1" id="KW-0472">Membrane</keyword>
<dbReference type="Proteomes" id="UP001596413">
    <property type="component" value="Unassembled WGS sequence"/>
</dbReference>
<keyword evidence="3" id="KW-1185">Reference proteome</keyword>
<sequence length="64" mass="6612">MESAGLAVVVLVYGSLCGAALCVILAAVLVPYWARRRIAALAQAEREGAYGEDPTPGPEETPAP</sequence>
<dbReference type="RefSeq" id="WP_386416388.1">
    <property type="nucleotide sequence ID" value="NZ_JBHSZO010000028.1"/>
</dbReference>
<comment type="caution">
    <text evidence="2">The sequence shown here is derived from an EMBL/GenBank/DDBJ whole genome shotgun (WGS) entry which is preliminary data.</text>
</comment>
<dbReference type="EMBL" id="JBHSZO010000028">
    <property type="protein sequence ID" value="MFC7220019.1"/>
    <property type="molecule type" value="Genomic_DNA"/>
</dbReference>
<keyword evidence="1" id="KW-1133">Transmembrane helix</keyword>
<protein>
    <submittedName>
        <fullName evidence="2">Uncharacterized protein</fullName>
    </submittedName>
</protein>
<proteinExistence type="predicted"/>
<evidence type="ECO:0000313" key="3">
    <source>
        <dbReference type="Proteomes" id="UP001596413"/>
    </source>
</evidence>
<name>A0ABW2GLS1_9ACTN</name>
<feature type="transmembrane region" description="Helical" evidence="1">
    <location>
        <begin position="6"/>
        <end position="34"/>
    </location>
</feature>
<keyword evidence="1" id="KW-0812">Transmembrane</keyword>
<reference evidence="3" key="1">
    <citation type="journal article" date="2019" name="Int. J. Syst. Evol. Microbiol.">
        <title>The Global Catalogue of Microorganisms (GCM) 10K type strain sequencing project: providing services to taxonomists for standard genome sequencing and annotation.</title>
        <authorList>
            <consortium name="The Broad Institute Genomics Platform"/>
            <consortium name="The Broad Institute Genome Sequencing Center for Infectious Disease"/>
            <person name="Wu L."/>
            <person name="Ma J."/>
        </authorList>
    </citation>
    <scope>NUCLEOTIDE SEQUENCE [LARGE SCALE GENOMIC DNA]</scope>
    <source>
        <strain evidence="3">CGMCC 1.13681</strain>
    </source>
</reference>
<accession>A0ABW2GLS1</accession>
<evidence type="ECO:0000313" key="2">
    <source>
        <dbReference type="EMBL" id="MFC7220019.1"/>
    </source>
</evidence>